<dbReference type="PROSITE" id="PS51186">
    <property type="entry name" value="GNAT"/>
    <property type="match status" value="1"/>
</dbReference>
<dbReference type="AlphaFoldDB" id="A0A846RFG5"/>
<accession>A0A846RFG5</accession>
<dbReference type="Gene3D" id="3.40.630.30">
    <property type="match status" value="1"/>
</dbReference>
<dbReference type="Proteomes" id="UP000547458">
    <property type="component" value="Unassembled WGS sequence"/>
</dbReference>
<keyword evidence="3" id="KW-1185">Reference proteome</keyword>
<protein>
    <submittedName>
        <fullName evidence="2">GNAT superfamily N-acetyltransferase</fullName>
    </submittedName>
</protein>
<dbReference type="SUPFAM" id="SSF55729">
    <property type="entry name" value="Acyl-CoA N-acyltransferases (Nat)"/>
    <property type="match status" value="1"/>
</dbReference>
<keyword evidence="2" id="KW-0808">Transferase</keyword>
<evidence type="ECO:0000313" key="2">
    <source>
        <dbReference type="EMBL" id="NJC21918.1"/>
    </source>
</evidence>
<feature type="domain" description="N-acetyltransferase" evidence="1">
    <location>
        <begin position="149"/>
        <end position="288"/>
    </location>
</feature>
<gene>
    <name evidence="2" type="ORF">BJ994_000994</name>
</gene>
<reference evidence="2 3" key="1">
    <citation type="submission" date="2020-03" db="EMBL/GenBank/DDBJ databases">
        <title>Sequencing the genomes of 1000 actinobacteria strains.</title>
        <authorList>
            <person name="Klenk H.-P."/>
        </authorList>
    </citation>
    <scope>NUCLEOTIDE SEQUENCE [LARGE SCALE GENOMIC DNA]</scope>
    <source>
        <strain evidence="2 3">DSM 16403</strain>
    </source>
</reference>
<dbReference type="Pfam" id="PF00583">
    <property type="entry name" value="Acetyltransf_1"/>
    <property type="match status" value="1"/>
</dbReference>
<dbReference type="InterPro" id="IPR000182">
    <property type="entry name" value="GNAT_dom"/>
</dbReference>
<comment type="caution">
    <text evidence="2">The sequence shown here is derived from an EMBL/GenBank/DDBJ whole genome shotgun (WGS) entry which is preliminary data.</text>
</comment>
<dbReference type="EMBL" id="JAATJL010000001">
    <property type="protein sequence ID" value="NJC21918.1"/>
    <property type="molecule type" value="Genomic_DNA"/>
</dbReference>
<organism evidence="2 3">
    <name type="scientific">Arthrobacter pigmenti</name>
    <dbReference type="NCBI Taxonomy" id="271432"/>
    <lineage>
        <taxon>Bacteria</taxon>
        <taxon>Bacillati</taxon>
        <taxon>Actinomycetota</taxon>
        <taxon>Actinomycetes</taxon>
        <taxon>Micrococcales</taxon>
        <taxon>Micrococcaceae</taxon>
        <taxon>Arthrobacter</taxon>
    </lineage>
</organism>
<dbReference type="InterPro" id="IPR016181">
    <property type="entry name" value="Acyl_CoA_acyltransferase"/>
</dbReference>
<evidence type="ECO:0000313" key="3">
    <source>
        <dbReference type="Proteomes" id="UP000547458"/>
    </source>
</evidence>
<proteinExistence type="predicted"/>
<sequence length="288" mass="30533">MSITLATPDVANLGQVLEALRSWQHDGMPIQLHPGDIGWAWQIGASALAERVRIWSLDGSNHAVGLLDGPTLLRLAVAPEASENEELAARILTDVTDPSRGVLPSGTSSVEARFGTALRSGIQDAGWMGDEPWTPFARDLTAPVQECGMRIETVGPELANARVQVQNASFDNSRFSEERWRTMANGPAYTDARCLLAYNEQGLAVATATVWSAGINRPGLIEPMGVAGNQRGHGYGTAITLAAAAALQEMGSSSALVCAESANVGAVATYKAAGFTCHPEVHDFRRNV</sequence>
<evidence type="ECO:0000259" key="1">
    <source>
        <dbReference type="PROSITE" id="PS51186"/>
    </source>
</evidence>
<dbReference type="GO" id="GO:0016747">
    <property type="term" value="F:acyltransferase activity, transferring groups other than amino-acyl groups"/>
    <property type="evidence" value="ECO:0007669"/>
    <property type="project" value="InterPro"/>
</dbReference>
<name>A0A846RFG5_9MICC</name>